<evidence type="ECO:0000256" key="1">
    <source>
        <dbReference type="ARBA" id="ARBA00004141"/>
    </source>
</evidence>
<evidence type="ECO:0000256" key="2">
    <source>
        <dbReference type="ARBA" id="ARBA00009142"/>
    </source>
</evidence>
<sequence>MIVVIMLAAFAAQGLGGSVGIGADSMLACALFGLGLTPAVAITTLHLSKAGVGLGATVAHTRAGNVHWPTVARLAIPGSIAAGITAAALAAAISHSASTVTCLALAALGGIVLFRFGFGPLPSFNPAPSGWVAPAGLIGGAFSVTSGLGWASAPVSVLLSTTRAEPRHVLGSTAAAGTMVSFTAAIVLFWRLPQAGIVWPLVAGITVAGVLVAPFVAWIVRRLPPAVLGVSSGAALMALNLLYLRPSIPAWAALAGLLAIAGLWMVALAHAIRTHRRVGGVQAALTPGHSSENETDTGPPRQRETIPSLRVAGPEPSEESHEPSPALRRNEIGNQTGYGDDPPMVEGSGHRHVTKTGSTTI</sequence>
<keyword evidence="6" id="KW-1003">Cell membrane</keyword>
<dbReference type="Pfam" id="PF01925">
    <property type="entry name" value="TauE"/>
    <property type="match status" value="1"/>
</dbReference>
<reference evidence="8" key="1">
    <citation type="submission" date="2021-02" db="EMBL/GenBank/DDBJ databases">
        <title>Natronoglycomyces albus gen. nov., sp. nov, a haloalkaliphilic actinobacterium from a soda solonchak soil.</title>
        <authorList>
            <person name="Sorokin D.Y."/>
            <person name="Khijniak T.V."/>
            <person name="Zakharycheva A.P."/>
            <person name="Boueva O.V."/>
            <person name="Ariskina E.V."/>
            <person name="Hahnke R.L."/>
            <person name="Bunk B."/>
            <person name="Sproer C."/>
            <person name="Schumann P."/>
            <person name="Evtushenko L.I."/>
            <person name="Kublanov I.V."/>
        </authorList>
    </citation>
    <scope>NUCLEOTIDE SEQUENCE</scope>
    <source>
        <strain evidence="8">DSM 106290</strain>
    </source>
</reference>
<proteinExistence type="inferred from homology"/>
<comment type="similarity">
    <text evidence="2 6">Belongs to the 4-toluene sulfonate uptake permease (TSUP) (TC 2.A.102) family.</text>
</comment>
<dbReference type="PANTHER" id="PTHR43701">
    <property type="entry name" value="MEMBRANE TRANSPORTER PROTEIN MJ0441-RELATED"/>
    <property type="match status" value="1"/>
</dbReference>
<evidence type="ECO:0000256" key="5">
    <source>
        <dbReference type="ARBA" id="ARBA00023136"/>
    </source>
</evidence>
<keyword evidence="4 6" id="KW-1133">Transmembrane helix</keyword>
<dbReference type="KEGG" id="nav:JQS30_14645"/>
<comment type="subcellular location">
    <subcellularLocation>
        <location evidence="6">Cell membrane</location>
        <topology evidence="6">Multi-pass membrane protein</topology>
    </subcellularLocation>
    <subcellularLocation>
        <location evidence="1">Membrane</location>
        <topology evidence="1">Multi-pass membrane protein</topology>
    </subcellularLocation>
</comment>
<keyword evidence="5 6" id="KW-0472">Membrane</keyword>
<evidence type="ECO:0000256" key="4">
    <source>
        <dbReference type="ARBA" id="ARBA00022989"/>
    </source>
</evidence>
<keyword evidence="3 6" id="KW-0812">Transmembrane</keyword>
<evidence type="ECO:0000256" key="6">
    <source>
        <dbReference type="RuleBase" id="RU363041"/>
    </source>
</evidence>
<dbReference type="GO" id="GO:0005886">
    <property type="term" value="C:plasma membrane"/>
    <property type="evidence" value="ECO:0007669"/>
    <property type="project" value="UniProtKB-SubCell"/>
</dbReference>
<organism evidence="8 9">
    <name type="scientific">Natronoglycomyces albus</name>
    <dbReference type="NCBI Taxonomy" id="2811108"/>
    <lineage>
        <taxon>Bacteria</taxon>
        <taxon>Bacillati</taxon>
        <taxon>Actinomycetota</taxon>
        <taxon>Actinomycetes</taxon>
        <taxon>Glycomycetales</taxon>
        <taxon>Glycomycetaceae</taxon>
        <taxon>Natronoglycomyces</taxon>
    </lineage>
</organism>
<protein>
    <recommendedName>
        <fullName evidence="6">Probable membrane transporter protein</fullName>
    </recommendedName>
</protein>
<dbReference type="EMBL" id="CP070496">
    <property type="protein sequence ID" value="QSB04983.1"/>
    <property type="molecule type" value="Genomic_DNA"/>
</dbReference>
<evidence type="ECO:0000256" key="3">
    <source>
        <dbReference type="ARBA" id="ARBA00022692"/>
    </source>
</evidence>
<feature type="region of interest" description="Disordered" evidence="7">
    <location>
        <begin position="284"/>
        <end position="361"/>
    </location>
</feature>
<dbReference type="RefSeq" id="WP_213170983.1">
    <property type="nucleotide sequence ID" value="NZ_CP070496.1"/>
</dbReference>
<dbReference type="InterPro" id="IPR051598">
    <property type="entry name" value="TSUP/Inactive_protease-like"/>
</dbReference>
<evidence type="ECO:0000313" key="8">
    <source>
        <dbReference type="EMBL" id="QSB04983.1"/>
    </source>
</evidence>
<dbReference type="Proteomes" id="UP000662939">
    <property type="component" value="Chromosome"/>
</dbReference>
<feature type="transmembrane region" description="Helical" evidence="6">
    <location>
        <begin position="169"/>
        <end position="191"/>
    </location>
</feature>
<feature type="transmembrane region" description="Helical" evidence="6">
    <location>
        <begin position="130"/>
        <end position="157"/>
    </location>
</feature>
<evidence type="ECO:0000313" key="9">
    <source>
        <dbReference type="Proteomes" id="UP000662939"/>
    </source>
</evidence>
<feature type="transmembrane region" description="Helical" evidence="6">
    <location>
        <begin position="100"/>
        <end position="118"/>
    </location>
</feature>
<accession>A0A895XN72</accession>
<feature type="transmembrane region" description="Helical" evidence="6">
    <location>
        <begin position="250"/>
        <end position="272"/>
    </location>
</feature>
<name>A0A895XN72_9ACTN</name>
<keyword evidence="9" id="KW-1185">Reference proteome</keyword>
<feature type="transmembrane region" description="Helical" evidence="6">
    <location>
        <begin position="197"/>
        <end position="219"/>
    </location>
</feature>
<dbReference type="InterPro" id="IPR002781">
    <property type="entry name" value="TM_pro_TauE-like"/>
</dbReference>
<feature type="transmembrane region" description="Helical" evidence="6">
    <location>
        <begin position="74"/>
        <end position="93"/>
    </location>
</feature>
<dbReference type="PANTHER" id="PTHR43701:SF12">
    <property type="entry name" value="MEMBRANE TRANSPORTER PROTEIN YTNM-RELATED"/>
    <property type="match status" value="1"/>
</dbReference>
<evidence type="ECO:0000256" key="7">
    <source>
        <dbReference type="SAM" id="MobiDB-lite"/>
    </source>
</evidence>
<gene>
    <name evidence="8" type="ORF">JQS30_14645</name>
</gene>
<dbReference type="AlphaFoldDB" id="A0A895XN72"/>